<keyword evidence="2" id="KW-1185">Reference proteome</keyword>
<accession>A0AAV7RI22</accession>
<gene>
    <name evidence="1" type="ORF">NDU88_004678</name>
</gene>
<reference evidence="1" key="1">
    <citation type="journal article" date="2022" name="bioRxiv">
        <title>Sequencing and chromosome-scale assembly of the giantPleurodeles waltlgenome.</title>
        <authorList>
            <person name="Brown T."/>
            <person name="Elewa A."/>
            <person name="Iarovenko S."/>
            <person name="Subramanian E."/>
            <person name="Araus A.J."/>
            <person name="Petzold A."/>
            <person name="Susuki M."/>
            <person name="Suzuki K.-i.T."/>
            <person name="Hayashi T."/>
            <person name="Toyoda A."/>
            <person name="Oliveira C."/>
            <person name="Osipova E."/>
            <person name="Leigh N.D."/>
            <person name="Simon A."/>
            <person name="Yun M.H."/>
        </authorList>
    </citation>
    <scope>NUCLEOTIDE SEQUENCE</scope>
    <source>
        <strain evidence="1">20211129_DDA</strain>
        <tissue evidence="1">Liver</tissue>
    </source>
</reference>
<dbReference type="EMBL" id="JANPWB010000009">
    <property type="protein sequence ID" value="KAJ1151899.1"/>
    <property type="molecule type" value="Genomic_DNA"/>
</dbReference>
<comment type="caution">
    <text evidence="1">The sequence shown here is derived from an EMBL/GenBank/DDBJ whole genome shotgun (WGS) entry which is preliminary data.</text>
</comment>
<sequence>MALPLNLTFIDDKLDIVLAVIGHSRAPLAAKINSITTEIMLPHFEDYELVDRITLKEQTLTDLQQKSRGLAFSLQSLQERVNVLEWRNNLYVVRLPEDKESRHAVTYMER</sequence>
<dbReference type="AlphaFoldDB" id="A0AAV7RI22"/>
<evidence type="ECO:0000313" key="2">
    <source>
        <dbReference type="Proteomes" id="UP001066276"/>
    </source>
</evidence>
<proteinExistence type="predicted"/>
<protein>
    <submittedName>
        <fullName evidence="1">Uncharacterized protein</fullName>
    </submittedName>
</protein>
<dbReference type="Proteomes" id="UP001066276">
    <property type="component" value="Chromosome 5"/>
</dbReference>
<name>A0AAV7RI22_PLEWA</name>
<evidence type="ECO:0000313" key="1">
    <source>
        <dbReference type="EMBL" id="KAJ1151899.1"/>
    </source>
</evidence>
<organism evidence="1 2">
    <name type="scientific">Pleurodeles waltl</name>
    <name type="common">Iberian ribbed newt</name>
    <dbReference type="NCBI Taxonomy" id="8319"/>
    <lineage>
        <taxon>Eukaryota</taxon>
        <taxon>Metazoa</taxon>
        <taxon>Chordata</taxon>
        <taxon>Craniata</taxon>
        <taxon>Vertebrata</taxon>
        <taxon>Euteleostomi</taxon>
        <taxon>Amphibia</taxon>
        <taxon>Batrachia</taxon>
        <taxon>Caudata</taxon>
        <taxon>Salamandroidea</taxon>
        <taxon>Salamandridae</taxon>
        <taxon>Pleurodelinae</taxon>
        <taxon>Pleurodeles</taxon>
    </lineage>
</organism>